<accession>A0AAN5IA08</accession>
<dbReference type="Proteomes" id="UP001328107">
    <property type="component" value="Unassembled WGS sequence"/>
</dbReference>
<feature type="transmembrane region" description="Helical" evidence="1">
    <location>
        <begin position="81"/>
        <end position="101"/>
    </location>
</feature>
<proteinExistence type="predicted"/>
<sequence>LTIVSAAAYLLVCCDLWSSGVFNLYIYGMTAPLMLMLDELRIRLERIWVYACFFVLLGSLVICSVVQYLMEEDYVYKGLTWQNLGMFTPYLYAMPLFLSFVRPPRPAAVHRVSDGPFTFVLPFGAVVGIVFPPGSILDTVVRSNECRAAVKACSALLALTYFTLAAAVTA</sequence>
<reference evidence="3" key="1">
    <citation type="submission" date="2022-10" db="EMBL/GenBank/DDBJ databases">
        <title>Genome assembly of Pristionchus species.</title>
        <authorList>
            <person name="Yoshida K."/>
            <person name="Sommer R.J."/>
        </authorList>
    </citation>
    <scope>NUCLEOTIDE SEQUENCE [LARGE SCALE GENOMIC DNA]</scope>
    <source>
        <strain evidence="3">RS5460</strain>
    </source>
</reference>
<evidence type="ECO:0000256" key="1">
    <source>
        <dbReference type="SAM" id="Phobius"/>
    </source>
</evidence>
<keyword evidence="1" id="KW-0472">Membrane</keyword>
<dbReference type="AlphaFoldDB" id="A0AAN5IA08"/>
<keyword evidence="1" id="KW-0812">Transmembrane</keyword>
<keyword evidence="1" id="KW-1133">Transmembrane helix</keyword>
<organism evidence="2 3">
    <name type="scientific">Pristionchus mayeri</name>
    <dbReference type="NCBI Taxonomy" id="1317129"/>
    <lineage>
        <taxon>Eukaryota</taxon>
        <taxon>Metazoa</taxon>
        <taxon>Ecdysozoa</taxon>
        <taxon>Nematoda</taxon>
        <taxon>Chromadorea</taxon>
        <taxon>Rhabditida</taxon>
        <taxon>Rhabditina</taxon>
        <taxon>Diplogasteromorpha</taxon>
        <taxon>Diplogasteroidea</taxon>
        <taxon>Neodiplogasteridae</taxon>
        <taxon>Pristionchus</taxon>
    </lineage>
</organism>
<evidence type="ECO:0000313" key="3">
    <source>
        <dbReference type="Proteomes" id="UP001328107"/>
    </source>
</evidence>
<feature type="transmembrane region" description="Helical" evidence="1">
    <location>
        <begin position="117"/>
        <end position="136"/>
    </location>
</feature>
<name>A0AAN5IA08_9BILA</name>
<dbReference type="EMBL" id="BTRK01000005">
    <property type="protein sequence ID" value="GMR55501.1"/>
    <property type="molecule type" value="Genomic_DNA"/>
</dbReference>
<gene>
    <name evidence="2" type="ORF">PMAYCL1PPCAC_25696</name>
</gene>
<evidence type="ECO:0000313" key="2">
    <source>
        <dbReference type="EMBL" id="GMR55501.1"/>
    </source>
</evidence>
<protein>
    <submittedName>
        <fullName evidence="2">Uncharacterized protein</fullName>
    </submittedName>
</protein>
<feature type="non-terminal residue" evidence="2">
    <location>
        <position position="170"/>
    </location>
</feature>
<keyword evidence="3" id="KW-1185">Reference proteome</keyword>
<feature type="transmembrane region" description="Helical" evidence="1">
    <location>
        <begin position="6"/>
        <end position="26"/>
    </location>
</feature>
<feature type="non-terminal residue" evidence="2">
    <location>
        <position position="1"/>
    </location>
</feature>
<comment type="caution">
    <text evidence="2">The sequence shown here is derived from an EMBL/GenBank/DDBJ whole genome shotgun (WGS) entry which is preliminary data.</text>
</comment>
<feature type="transmembrane region" description="Helical" evidence="1">
    <location>
        <begin position="47"/>
        <end position="69"/>
    </location>
</feature>
<feature type="transmembrane region" description="Helical" evidence="1">
    <location>
        <begin position="148"/>
        <end position="168"/>
    </location>
</feature>